<proteinExistence type="predicted"/>
<dbReference type="Proteomes" id="UP000260351">
    <property type="component" value="Unassembled WGS sequence"/>
</dbReference>
<accession>A0A3E1K8N5</accession>
<dbReference type="RefSeq" id="WP_116650930.1">
    <property type="nucleotide sequence ID" value="NZ_QUZK01000038.1"/>
</dbReference>
<dbReference type="EMBL" id="QUZK01000038">
    <property type="protein sequence ID" value="RFF30061.1"/>
    <property type="molecule type" value="Genomic_DNA"/>
</dbReference>
<dbReference type="OrthoDB" id="9944350at2"/>
<keyword evidence="2" id="KW-1185">Reference proteome</keyword>
<reference evidence="1 2" key="1">
    <citation type="submission" date="2018-08" db="EMBL/GenBank/DDBJ databases">
        <title>Wenzhouxiangella salilacus sp. nov., a novel bacterium isolated from a saline lake in Xinjiang Province, China.</title>
        <authorList>
            <person name="Han S."/>
        </authorList>
    </citation>
    <scope>NUCLEOTIDE SEQUENCE [LARGE SCALE GENOMIC DNA]</scope>
    <source>
        <strain evidence="1 2">XDB06</strain>
    </source>
</reference>
<gene>
    <name evidence="1" type="ORF">DZC52_09605</name>
</gene>
<sequence length="189" mass="21053">MMPRLLSLVLRRSGGGAVLLALIVVVLAVPARQVLLEAWPDRVDEVLAEAGPGRIERRFLPSDSREPVDAFVVARSRPITLWRIETESGEFLHAWLAGVRDTDGGLLPALPAWLEPVRLDGPLPDAVRLVLTTASRDKREVDGAVIARMYRPNDMGFADRVSLWSGRLAERWRWPLRATADARMTPPPR</sequence>
<evidence type="ECO:0000313" key="2">
    <source>
        <dbReference type="Proteomes" id="UP000260351"/>
    </source>
</evidence>
<name>A0A3E1K8N5_9GAMM</name>
<protein>
    <submittedName>
        <fullName evidence="1">Uncharacterized protein</fullName>
    </submittedName>
</protein>
<comment type="caution">
    <text evidence="1">The sequence shown here is derived from an EMBL/GenBank/DDBJ whole genome shotgun (WGS) entry which is preliminary data.</text>
</comment>
<organism evidence="1 2">
    <name type="scientific">Wenzhouxiangella sediminis</name>
    <dbReference type="NCBI Taxonomy" id="1792836"/>
    <lineage>
        <taxon>Bacteria</taxon>
        <taxon>Pseudomonadati</taxon>
        <taxon>Pseudomonadota</taxon>
        <taxon>Gammaproteobacteria</taxon>
        <taxon>Chromatiales</taxon>
        <taxon>Wenzhouxiangellaceae</taxon>
        <taxon>Wenzhouxiangella</taxon>
    </lineage>
</organism>
<evidence type="ECO:0000313" key="1">
    <source>
        <dbReference type="EMBL" id="RFF30061.1"/>
    </source>
</evidence>
<dbReference type="AlphaFoldDB" id="A0A3E1K8N5"/>